<dbReference type="PROSITE" id="PS51318">
    <property type="entry name" value="TAT"/>
    <property type="match status" value="1"/>
</dbReference>
<keyword evidence="1" id="KW-0732">Signal</keyword>
<feature type="domain" description="Glycosyl hydrolase family 98 putative carbohydrate-binding module" evidence="2">
    <location>
        <begin position="295"/>
        <end position="380"/>
    </location>
</feature>
<comment type="caution">
    <text evidence="3">The sequence shown here is derived from an EMBL/GenBank/DDBJ whole genome shotgun (WGS) entry which is preliminary data.</text>
</comment>
<proteinExistence type="predicted"/>
<dbReference type="InterPro" id="IPR038637">
    <property type="entry name" value="NPCBM_sf"/>
</dbReference>
<keyword evidence="4" id="KW-1185">Reference proteome</keyword>
<protein>
    <recommendedName>
        <fullName evidence="2">Glycosyl hydrolase family 98 putative carbohydrate-binding module domain-containing protein</fullName>
    </recommendedName>
</protein>
<evidence type="ECO:0000313" key="3">
    <source>
        <dbReference type="EMBL" id="GAA3675568.1"/>
    </source>
</evidence>
<dbReference type="RefSeq" id="WP_345149280.1">
    <property type="nucleotide sequence ID" value="NZ_BAABEO010000008.1"/>
</dbReference>
<organism evidence="3 4">
    <name type="scientific">Arthrobacter ginkgonis</name>
    <dbReference type="NCBI Taxonomy" id="1630594"/>
    <lineage>
        <taxon>Bacteria</taxon>
        <taxon>Bacillati</taxon>
        <taxon>Actinomycetota</taxon>
        <taxon>Actinomycetes</taxon>
        <taxon>Micrococcales</taxon>
        <taxon>Micrococcaceae</taxon>
        <taxon>Arthrobacter</taxon>
    </lineage>
</organism>
<gene>
    <name evidence="3" type="ORF">GCM10023081_12480</name>
</gene>
<reference evidence="4" key="1">
    <citation type="journal article" date="2019" name="Int. J. Syst. Evol. Microbiol.">
        <title>The Global Catalogue of Microorganisms (GCM) 10K type strain sequencing project: providing services to taxonomists for standard genome sequencing and annotation.</title>
        <authorList>
            <consortium name="The Broad Institute Genomics Platform"/>
            <consortium name="The Broad Institute Genome Sequencing Center for Infectious Disease"/>
            <person name="Wu L."/>
            <person name="Ma J."/>
        </authorList>
    </citation>
    <scope>NUCLEOTIDE SEQUENCE [LARGE SCALE GENOMIC DNA]</scope>
    <source>
        <strain evidence="4">JCM 30742</strain>
    </source>
</reference>
<feature type="signal peptide" evidence="1">
    <location>
        <begin position="1"/>
        <end position="40"/>
    </location>
</feature>
<evidence type="ECO:0000313" key="4">
    <source>
        <dbReference type="Proteomes" id="UP001500752"/>
    </source>
</evidence>
<evidence type="ECO:0000256" key="1">
    <source>
        <dbReference type="SAM" id="SignalP"/>
    </source>
</evidence>
<name>A0ABP7C0F6_9MICC</name>
<dbReference type="InterPro" id="IPR013222">
    <property type="entry name" value="Glyco_hyd_98_carb-bd"/>
</dbReference>
<dbReference type="Gene3D" id="2.60.120.1060">
    <property type="entry name" value="NPCBM/NEW2 domain"/>
    <property type="match status" value="1"/>
</dbReference>
<accession>A0ABP7C0F6</accession>
<dbReference type="Proteomes" id="UP001500752">
    <property type="component" value="Unassembled WGS sequence"/>
</dbReference>
<dbReference type="Pfam" id="PF08305">
    <property type="entry name" value="NPCBM"/>
    <property type="match status" value="1"/>
</dbReference>
<dbReference type="InterPro" id="IPR006311">
    <property type="entry name" value="TAT_signal"/>
</dbReference>
<evidence type="ECO:0000259" key="2">
    <source>
        <dbReference type="Pfam" id="PF08305"/>
    </source>
</evidence>
<dbReference type="EMBL" id="BAABEO010000008">
    <property type="protein sequence ID" value="GAA3675568.1"/>
    <property type="molecule type" value="Genomic_DNA"/>
</dbReference>
<sequence>MDISRTSTPRNRRRPRWLAALAATVAVAFLAGGLAAPAQAAPAKTTLAVSASDYSVSPDASVTVTGTLKRGSKAVAGVSVKLQKRTAGSKGWSTIATAKTTSKGKVSAKVSKLKKDTEIRAVYAGTSKNKSAQYKSATSSTRKITVAQKVAVTKTSTGKPTTGESITFFGTTTPGLSGKTVELQEKSGTQWTKVATAKVSKKNAFFVKTTAGNAGKATYRVHAPASVSTGSATSSEKSFAVHQWFFLNDVAPADGSEWADGGIGLDATPSTIAGVPFNRALSDVLSADNSDLLASYSTWNLDNRCVAFTAKVGIDDASAEGTRAAFLGEAFTSLDNAGASDTLLEFGESARGDKAKTVTASIAGFTFLELWATDSTEAEWAEGAEGYPVFADARVLCSTAP</sequence>
<feature type="chain" id="PRO_5045902770" description="Glycosyl hydrolase family 98 putative carbohydrate-binding module domain-containing protein" evidence="1">
    <location>
        <begin position="41"/>
        <end position="401"/>
    </location>
</feature>